<reference evidence="2" key="2">
    <citation type="journal article" date="2023" name="Biology">
        <title>Prokaryotic Life Associated with Coal-Fire Gas Vents Revealed by Metagenomics.</title>
        <authorList>
            <person name="Kadnikov V.V."/>
            <person name="Mardanov A.V."/>
            <person name="Beletsky A.V."/>
            <person name="Karnachuk O.V."/>
            <person name="Ravin N.V."/>
        </authorList>
    </citation>
    <scope>NUCLEOTIDE SEQUENCE</scope>
    <source>
        <strain evidence="2">Bu02</strain>
    </source>
</reference>
<evidence type="ECO:0000259" key="1">
    <source>
        <dbReference type="Pfam" id="PF02350"/>
    </source>
</evidence>
<keyword evidence="2" id="KW-0378">Hydrolase</keyword>
<accession>A0AAT9LE69</accession>
<dbReference type="PANTHER" id="PTHR43174:SF3">
    <property type="entry name" value="UDP-N-ACETYLGLUCOSAMINE 2-EPIMERASE"/>
    <property type="match status" value="1"/>
</dbReference>
<dbReference type="SUPFAM" id="SSF53756">
    <property type="entry name" value="UDP-Glycosyltransferase/glycogen phosphorylase"/>
    <property type="match status" value="1"/>
</dbReference>
<dbReference type="EC" id="3.2.1.183" evidence="2"/>
<dbReference type="InterPro" id="IPR020004">
    <property type="entry name" value="UDP-GlcNAc_Epase"/>
</dbReference>
<protein>
    <submittedName>
        <fullName evidence="2">UDP-N-acetylglucosamine 2-epimerase (Hydrolyzing)</fullName>
        <ecNumber evidence="2">3.2.1.183</ecNumber>
    </submittedName>
</protein>
<dbReference type="Gene3D" id="3.40.50.2000">
    <property type="entry name" value="Glycogen Phosphorylase B"/>
    <property type="match status" value="2"/>
</dbReference>
<feature type="domain" description="UDP-N-acetylglucosamine 2-epimerase" evidence="1">
    <location>
        <begin position="23"/>
        <end position="366"/>
    </location>
</feature>
<dbReference type="PANTHER" id="PTHR43174">
    <property type="entry name" value="UDP-N-ACETYLGLUCOSAMINE 2-EPIMERASE"/>
    <property type="match status" value="1"/>
</dbReference>
<evidence type="ECO:0000313" key="2">
    <source>
        <dbReference type="EMBL" id="QUL99328.1"/>
    </source>
</evidence>
<reference evidence="2" key="1">
    <citation type="submission" date="2020-10" db="EMBL/GenBank/DDBJ databases">
        <authorList>
            <person name="Kadnikov V."/>
            <person name="Beletsky A.V."/>
            <person name="Mardanov A.V."/>
            <person name="Karnachuk O.V."/>
            <person name="Ravin N.V."/>
        </authorList>
    </citation>
    <scope>NUCLEOTIDE SEQUENCE</scope>
    <source>
        <strain evidence="2">Bu02</strain>
    </source>
</reference>
<dbReference type="InterPro" id="IPR029767">
    <property type="entry name" value="WecB-like"/>
</dbReference>
<sequence length="381" mass="41700">MRKVCVVTGTRAEYGILRTVMKNIKSSPRLQLQTLVTGMHLSPAYGLTITEIERDGFKIDAEVDMLLSSDSHWAPAKSVGMGILGMTQAFQMLKCEIIVVLGDRVEAFAGAVAASLSNLLLCHIHGGDKSRGGLDEAMRHAITKLAHVHLAASQASAERILRMGESPDRVFVVGAPGLDEIAEMEFMTKEEVAAALNLDLSKPIVTVVQHPVSTEPEEAKRQFRETLEAVRSLDVQAVIICPNSDPGNQSMVSLLGEYQTAGFRVVKSLPRRQYLSLLKISSVLVGNSSSGIIEAPFLGVPVVNVGSRQQGREQPCEILQADYDRVDIAAKMRLAIFDEQVKRSLERIRYVYGNGTAGKQIARILETVPLTNEFKQKTITY</sequence>
<name>A0AAT9LE69_9FIRM</name>
<dbReference type="GO" id="GO:0006047">
    <property type="term" value="P:UDP-N-acetylglucosamine metabolic process"/>
    <property type="evidence" value="ECO:0007669"/>
    <property type="project" value="InterPro"/>
</dbReference>
<dbReference type="CDD" id="cd03786">
    <property type="entry name" value="GTB_UDP-GlcNAc_2-Epimerase"/>
    <property type="match status" value="1"/>
</dbReference>
<dbReference type="InterPro" id="IPR003331">
    <property type="entry name" value="UDP_GlcNAc_Epimerase_2_dom"/>
</dbReference>
<dbReference type="AlphaFoldDB" id="A0AAT9LE69"/>
<dbReference type="KEGG" id="fcz:IMF26_04545"/>
<proteinExistence type="predicted"/>
<gene>
    <name evidence="2" type="primary">neuC</name>
    <name evidence="2" type="ORF">IMF26_04545</name>
</gene>
<dbReference type="EMBL" id="CP062796">
    <property type="protein sequence ID" value="QUL99328.1"/>
    <property type="molecule type" value="Genomic_DNA"/>
</dbReference>
<dbReference type="Pfam" id="PF02350">
    <property type="entry name" value="Epimerase_2"/>
    <property type="match status" value="1"/>
</dbReference>
<organism evidence="2">
    <name type="scientific">Candidatus Fermentithermobacillus carboniphilus</name>
    <dbReference type="NCBI Taxonomy" id="3085328"/>
    <lineage>
        <taxon>Bacteria</taxon>
        <taxon>Bacillati</taxon>
        <taxon>Bacillota</taxon>
        <taxon>Candidatus Fermentithermobacillia</taxon>
        <taxon>Candidatus Fermentithermobacillales</taxon>
        <taxon>Candidatus Fermentithermobacillaceae</taxon>
        <taxon>Candidatus Fermentithermobacillus</taxon>
    </lineage>
</organism>
<dbReference type="NCBIfam" id="TIGR03568">
    <property type="entry name" value="NeuC_NnaA"/>
    <property type="match status" value="1"/>
</dbReference>
<dbReference type="GO" id="GO:0004553">
    <property type="term" value="F:hydrolase activity, hydrolyzing O-glycosyl compounds"/>
    <property type="evidence" value="ECO:0007669"/>
    <property type="project" value="InterPro"/>
</dbReference>
<keyword evidence="2" id="KW-0326">Glycosidase</keyword>